<accession>A0A6J4RDH6</accession>
<proteinExistence type="predicted"/>
<dbReference type="Pfam" id="PF18854">
    <property type="entry name" value="baeRF_family10"/>
    <property type="match status" value="1"/>
</dbReference>
<dbReference type="AlphaFoldDB" id="A0A6J4RDH6"/>
<evidence type="ECO:0000313" key="1">
    <source>
        <dbReference type="EMBL" id="CAA9471005.1"/>
    </source>
</evidence>
<name>A0A6J4RDH6_9ACTN</name>
<evidence type="ECO:0008006" key="2">
    <source>
        <dbReference type="Google" id="ProtNLM"/>
    </source>
</evidence>
<dbReference type="SUPFAM" id="SSF55315">
    <property type="entry name" value="L30e-like"/>
    <property type="match status" value="1"/>
</dbReference>
<sequence>MAVNSLTQADLRALTDARPERGRVLSVFLNLDPTEFASAPARATAINSVLNEAEHAIGEVDGLEHDELLSLREDLERIRGELNRDGLAADGTRGVAIYACGLAGLFEVLQLPQPVQTQAVIERTPFVRPLLQSGHGKRWGVLLVNRRSARLFRGGASGLQETDRIEDDVHRQHMQGGWSQARYQRSVDKEAEDHLKHVADVIFDTHKHQPFDALLVGAPEETVSDMEAVLHPYLRERIKGHVQLDVEHSSPEDVQRVAGAAIERHQEAYEQELLSRLDENLGRNLRAASGFDDVLAALNQARVEILVVSDGLQEPGSRDPLTGMLGRENSGFASGAAGEPVDNLVEAAIEKTIEQSAEILVVRDPETLVEHGGIAALLRF</sequence>
<dbReference type="InterPro" id="IPR042226">
    <property type="entry name" value="eFR1_2_sf"/>
</dbReference>
<gene>
    <name evidence="1" type="ORF">AVDCRST_MAG65-761</name>
</gene>
<reference evidence="1" key="1">
    <citation type="submission" date="2020-02" db="EMBL/GenBank/DDBJ databases">
        <authorList>
            <person name="Meier V. D."/>
        </authorList>
    </citation>
    <scope>NUCLEOTIDE SEQUENCE</scope>
    <source>
        <strain evidence="1">AVDCRST_MAG65</strain>
    </source>
</reference>
<dbReference type="Gene3D" id="3.30.420.60">
    <property type="entry name" value="eRF1 domain 2"/>
    <property type="match status" value="1"/>
</dbReference>
<dbReference type="InterPro" id="IPR029064">
    <property type="entry name" value="Ribosomal_eL30-like_sf"/>
</dbReference>
<protein>
    <recommendedName>
        <fullName evidence="2">Peptide chain release factor 1</fullName>
    </recommendedName>
</protein>
<dbReference type="Gene3D" id="3.30.1330.30">
    <property type="match status" value="1"/>
</dbReference>
<organism evidence="1">
    <name type="scientific">uncultured Solirubrobacteraceae bacterium</name>
    <dbReference type="NCBI Taxonomy" id="1162706"/>
    <lineage>
        <taxon>Bacteria</taxon>
        <taxon>Bacillati</taxon>
        <taxon>Actinomycetota</taxon>
        <taxon>Thermoleophilia</taxon>
        <taxon>Solirubrobacterales</taxon>
        <taxon>Solirubrobacteraceae</taxon>
        <taxon>environmental samples</taxon>
    </lineage>
</organism>
<dbReference type="EMBL" id="CADCVL010000125">
    <property type="protein sequence ID" value="CAA9471005.1"/>
    <property type="molecule type" value="Genomic_DNA"/>
</dbReference>
<dbReference type="SUPFAM" id="SSF53137">
    <property type="entry name" value="Translational machinery components"/>
    <property type="match status" value="1"/>
</dbReference>
<dbReference type="InterPro" id="IPR041202">
    <property type="entry name" value="BaeRF_family10"/>
</dbReference>